<dbReference type="SUPFAM" id="SSF47565">
    <property type="entry name" value="Insect pheromone/odorant-binding proteins"/>
    <property type="match status" value="1"/>
</dbReference>
<dbReference type="InterPro" id="IPR006170">
    <property type="entry name" value="PBP/GOBP"/>
</dbReference>
<reference evidence="2" key="2">
    <citation type="submission" date="2017-08" db="EMBL/GenBank/DDBJ databases">
        <authorList>
            <person name="de Groot N.N."/>
        </authorList>
    </citation>
    <scope>NUCLEOTIDE SEQUENCE</scope>
    <source>
        <tissue evidence="2">Antenna</tissue>
    </source>
</reference>
<dbReference type="CDD" id="cd23992">
    <property type="entry name" value="PBP_GOBP"/>
    <property type="match status" value="1"/>
</dbReference>
<feature type="chain" id="PRO_5016340764" evidence="1">
    <location>
        <begin position="21"/>
        <end position="152"/>
    </location>
</feature>
<dbReference type="GO" id="GO:0005549">
    <property type="term" value="F:odorant binding"/>
    <property type="evidence" value="ECO:0007669"/>
    <property type="project" value="InterPro"/>
</dbReference>
<sequence>MNGHIFSAVLLAAVFVAAYAGEDKMNEKIQKAFNNCKEKHNPPEGDLDMMKKKDLEFKYSKEAKCMIACMLEEGKILKDGKYNKENALVMSDVLHKDDADEAAKARQVVETCYKEHPEVGSDQCEYAYQLAICGGHEAKKLGMKDTPDFFNP</sequence>
<dbReference type="InterPro" id="IPR036728">
    <property type="entry name" value="PBP_GOBP_sf"/>
</dbReference>
<reference evidence="2" key="1">
    <citation type="journal article" date="2015" name="PLoS ONE">
        <title>Molecular Characterization and Expression Profiling of Odorant-Binding Proteins in Apolygus lucorum.</title>
        <authorList>
            <person name="Yuan H.B."/>
            <person name="Ding Y.X."/>
            <person name="Gu S.H."/>
            <person name="Sun L."/>
            <person name="Zhu X.Q."/>
            <person name="Liu H.W."/>
            <person name="Dhiloo K.H."/>
            <person name="Zhang Y.J."/>
            <person name="Guo Y.Y."/>
        </authorList>
    </citation>
    <scope>NUCLEOTIDE SEQUENCE</scope>
    <source>
        <tissue evidence="2">Antenna</tissue>
    </source>
</reference>
<evidence type="ECO:0000256" key="1">
    <source>
        <dbReference type="SAM" id="SignalP"/>
    </source>
</evidence>
<feature type="signal peptide" evidence="1">
    <location>
        <begin position="1"/>
        <end position="20"/>
    </location>
</feature>
<dbReference type="EMBL" id="MF593911">
    <property type="protein sequence ID" value="AXB87329.1"/>
    <property type="molecule type" value="mRNA"/>
</dbReference>
<name>A0A2Z5EM68_9HEMI</name>
<dbReference type="AlphaFoldDB" id="A0A2Z5EM68"/>
<evidence type="ECO:0000313" key="2">
    <source>
        <dbReference type="EMBL" id="AXB87329.1"/>
    </source>
</evidence>
<accession>A0A2Z5EM68</accession>
<proteinExistence type="evidence at transcript level"/>
<keyword evidence="1" id="KW-0732">Signal</keyword>
<dbReference type="SMART" id="SM00708">
    <property type="entry name" value="PhBP"/>
    <property type="match status" value="1"/>
</dbReference>
<dbReference type="Pfam" id="PF01395">
    <property type="entry name" value="PBP_GOBP"/>
    <property type="match status" value="1"/>
</dbReference>
<gene>
    <name evidence="2" type="primary">OBP14</name>
</gene>
<dbReference type="Gene3D" id="1.10.238.20">
    <property type="entry name" value="Pheromone/general odorant binding protein domain"/>
    <property type="match status" value="1"/>
</dbReference>
<organism evidence="2">
    <name type="scientific">Tropidothorax elegans</name>
    <dbReference type="NCBI Taxonomy" id="2233830"/>
    <lineage>
        <taxon>Eukaryota</taxon>
        <taxon>Metazoa</taxon>
        <taxon>Ecdysozoa</taxon>
        <taxon>Arthropoda</taxon>
        <taxon>Hexapoda</taxon>
        <taxon>Insecta</taxon>
        <taxon>Pterygota</taxon>
        <taxon>Neoptera</taxon>
        <taxon>Paraneoptera</taxon>
        <taxon>Hemiptera</taxon>
        <taxon>Heteroptera</taxon>
        <taxon>Panheteroptera</taxon>
        <taxon>Pentatomomorpha</taxon>
        <taxon>Lygaeoidea</taxon>
        <taxon>Lygaeidae</taxon>
        <taxon>Lygaeinae</taxon>
        <taxon>Tropidothorax</taxon>
    </lineage>
</organism>
<protein>
    <submittedName>
        <fullName evidence="2">Odorant-binding protein 14</fullName>
    </submittedName>
</protein>